<sequence length="233" mass="26951">MKWKALNKSQALAILHENFDEYGKTMRDRAELKGEEKKLEEALFDAYAAALTENNERRDYGTDLSFGLRLFTLFNTSPFKMTLYEAADVDIWRYISVVIAPEIIMDRWHKEGKQLPLDHFCTKTQRIYLKSLWWYIYLSWQGSAEETKQILLGNSTDTILNLVERSGQTGYEPEVYRAIMYKFSNPGGSLPAHQAALFRKVMKLHTAWSTNVEPALYSGGIPGYVKELFAYFS</sequence>
<dbReference type="InterPro" id="IPR045920">
    <property type="entry name" value="DUF6339"/>
</dbReference>
<protein>
    <submittedName>
        <fullName evidence="1">DUF6339 family protein</fullName>
    </submittedName>
</protein>
<dbReference type="EMBL" id="JBBMEU010000050">
    <property type="protein sequence ID" value="MEQ2422760.1"/>
    <property type="molecule type" value="Genomic_DNA"/>
</dbReference>
<dbReference type="RefSeq" id="WP_301877254.1">
    <property type="nucleotide sequence ID" value="NZ_JBBMEU010000050.1"/>
</dbReference>
<accession>A0ABV1CYA8</accession>
<evidence type="ECO:0000313" key="1">
    <source>
        <dbReference type="EMBL" id="MEQ2422760.1"/>
    </source>
</evidence>
<organism evidence="1 2">
    <name type="scientific">Megasphaera intestinihominis</name>
    <dbReference type="NCBI Taxonomy" id="3133159"/>
    <lineage>
        <taxon>Bacteria</taxon>
        <taxon>Bacillati</taxon>
        <taxon>Bacillota</taxon>
        <taxon>Negativicutes</taxon>
        <taxon>Veillonellales</taxon>
        <taxon>Veillonellaceae</taxon>
        <taxon>Megasphaera</taxon>
    </lineage>
</organism>
<dbReference type="Proteomes" id="UP001433088">
    <property type="component" value="Unassembled WGS sequence"/>
</dbReference>
<comment type="caution">
    <text evidence="1">The sequence shown here is derived from an EMBL/GenBank/DDBJ whole genome shotgun (WGS) entry which is preliminary data.</text>
</comment>
<proteinExistence type="predicted"/>
<name>A0ABV1CYA8_9FIRM</name>
<evidence type="ECO:0000313" key="2">
    <source>
        <dbReference type="Proteomes" id="UP001433088"/>
    </source>
</evidence>
<reference evidence="1 2" key="1">
    <citation type="submission" date="2024-03" db="EMBL/GenBank/DDBJ databases">
        <title>Human intestinal bacterial collection.</title>
        <authorList>
            <person name="Pauvert C."/>
            <person name="Hitch T.C.A."/>
            <person name="Clavel T."/>
        </authorList>
    </citation>
    <scope>NUCLEOTIDE SEQUENCE [LARGE SCALE GENOMIC DNA]</scope>
    <source>
        <strain evidence="1 2">CLA-AA-H81</strain>
    </source>
</reference>
<gene>
    <name evidence="1" type="ORF">WMO23_08485</name>
</gene>
<keyword evidence="2" id="KW-1185">Reference proteome</keyword>
<dbReference type="Pfam" id="PF19866">
    <property type="entry name" value="DUF6339"/>
    <property type="match status" value="1"/>
</dbReference>